<feature type="transmembrane region" description="Helical" evidence="1">
    <location>
        <begin position="6"/>
        <end position="28"/>
    </location>
</feature>
<evidence type="ECO:0000313" key="2">
    <source>
        <dbReference type="EMBL" id="EEF62161.1"/>
    </source>
</evidence>
<accession>B9XDL5</accession>
<evidence type="ECO:0000256" key="1">
    <source>
        <dbReference type="SAM" id="Phobius"/>
    </source>
</evidence>
<dbReference type="STRING" id="320771.Cflav_PD6436"/>
<name>B9XDL5_PEDPL</name>
<keyword evidence="3" id="KW-1185">Reference proteome</keyword>
<keyword evidence="1" id="KW-0812">Transmembrane</keyword>
<feature type="transmembrane region" description="Helical" evidence="1">
    <location>
        <begin position="169"/>
        <end position="191"/>
    </location>
</feature>
<organism evidence="2 3">
    <name type="scientific">Pedosphaera parvula (strain Ellin514)</name>
    <dbReference type="NCBI Taxonomy" id="320771"/>
    <lineage>
        <taxon>Bacteria</taxon>
        <taxon>Pseudomonadati</taxon>
        <taxon>Verrucomicrobiota</taxon>
        <taxon>Pedosphaerae</taxon>
        <taxon>Pedosphaerales</taxon>
        <taxon>Pedosphaeraceae</taxon>
        <taxon>Pedosphaera</taxon>
    </lineage>
</organism>
<dbReference type="Pfam" id="PF06912">
    <property type="entry name" value="DUF1275"/>
    <property type="match status" value="1"/>
</dbReference>
<dbReference type="EMBL" id="ABOX02000006">
    <property type="protein sequence ID" value="EEF62161.1"/>
    <property type="molecule type" value="Genomic_DNA"/>
</dbReference>
<dbReference type="AlphaFoldDB" id="B9XDL5"/>
<dbReference type="PANTHER" id="PTHR37314:SF4">
    <property type="entry name" value="UPF0700 TRANSMEMBRANE PROTEIN YOAK"/>
    <property type="match status" value="1"/>
</dbReference>
<feature type="transmembrane region" description="Helical" evidence="1">
    <location>
        <begin position="90"/>
        <end position="108"/>
    </location>
</feature>
<dbReference type="InterPro" id="IPR010699">
    <property type="entry name" value="DUF1275"/>
</dbReference>
<keyword evidence="1" id="KW-0472">Membrane</keyword>
<comment type="caution">
    <text evidence="2">The sequence shown here is derived from an EMBL/GenBank/DDBJ whole genome shotgun (WGS) entry which is preliminary data.</text>
</comment>
<dbReference type="Proteomes" id="UP000003688">
    <property type="component" value="Unassembled WGS sequence"/>
</dbReference>
<sequence length="228" mass="24507" precursor="true">MINKLPRWVWIGGSILAFIAGMINAVGYMGFRHQAVTHLTGTTTLLGIAIATGEGGTAVSLFAVAASFLAGSIFSGILIQDSTLKLGGRYGVALLIESLLLFAAVPLLNRSNPLGDYLASSACGLQNGMASTYSGAVLRTTHVSGIFTDLGIFIGHYIRRIPVDRRRILLYLILLCSFFFGGGAGASAFKYFKYNTLFFPAVLTGFTGLGYAVYRRYLHKFQNQSRPG</sequence>
<keyword evidence="1" id="KW-1133">Transmembrane helix</keyword>
<evidence type="ECO:0008006" key="4">
    <source>
        <dbReference type="Google" id="ProtNLM"/>
    </source>
</evidence>
<dbReference type="RefSeq" id="WP_007413913.1">
    <property type="nucleotide sequence ID" value="NZ_ABOX02000006.1"/>
</dbReference>
<reference evidence="2 3" key="1">
    <citation type="journal article" date="2011" name="J. Bacteriol.">
        <title>Genome sequence of 'Pedosphaera parvula' Ellin514, an aerobic Verrucomicrobial isolate from pasture soil.</title>
        <authorList>
            <person name="Kant R."/>
            <person name="van Passel M.W."/>
            <person name="Sangwan P."/>
            <person name="Palva A."/>
            <person name="Lucas S."/>
            <person name="Copeland A."/>
            <person name="Lapidus A."/>
            <person name="Glavina Del Rio T."/>
            <person name="Dalin E."/>
            <person name="Tice H."/>
            <person name="Bruce D."/>
            <person name="Goodwin L."/>
            <person name="Pitluck S."/>
            <person name="Chertkov O."/>
            <person name="Larimer F.W."/>
            <person name="Land M.L."/>
            <person name="Hauser L."/>
            <person name="Brettin T.S."/>
            <person name="Detter J.C."/>
            <person name="Han S."/>
            <person name="de Vos W.M."/>
            <person name="Janssen P.H."/>
            <person name="Smidt H."/>
        </authorList>
    </citation>
    <scope>NUCLEOTIDE SEQUENCE [LARGE SCALE GENOMIC DNA]</scope>
    <source>
        <strain evidence="2 3">Ellin514</strain>
    </source>
</reference>
<protein>
    <recommendedName>
        <fullName evidence="4">Transmembrane protein</fullName>
    </recommendedName>
</protein>
<feature type="transmembrane region" description="Helical" evidence="1">
    <location>
        <begin position="136"/>
        <end position="157"/>
    </location>
</feature>
<dbReference type="OrthoDB" id="270162at2"/>
<gene>
    <name evidence="2" type="ORF">Cflav_PD6436</name>
</gene>
<proteinExistence type="predicted"/>
<dbReference type="PANTHER" id="PTHR37314">
    <property type="entry name" value="SLR0142 PROTEIN"/>
    <property type="match status" value="1"/>
</dbReference>
<evidence type="ECO:0000313" key="3">
    <source>
        <dbReference type="Proteomes" id="UP000003688"/>
    </source>
</evidence>
<feature type="transmembrane region" description="Helical" evidence="1">
    <location>
        <begin position="197"/>
        <end position="214"/>
    </location>
</feature>
<feature type="transmembrane region" description="Helical" evidence="1">
    <location>
        <begin position="58"/>
        <end position="78"/>
    </location>
</feature>